<name>A0A840L033_9BURK</name>
<comment type="similarity">
    <text evidence="2">Belongs to the methyltransferase superfamily. L-isoaspartyl/D-aspartyl protein methyltransferase family.</text>
</comment>
<evidence type="ECO:0000313" key="11">
    <source>
        <dbReference type="EMBL" id="MBB4841610.1"/>
    </source>
</evidence>
<proteinExistence type="inferred from homology"/>
<keyword evidence="6 11" id="KW-0489">Methyltransferase</keyword>
<dbReference type="NCBIfam" id="TIGR00080">
    <property type="entry name" value="pimt"/>
    <property type="match status" value="1"/>
</dbReference>
<keyword evidence="8" id="KW-0949">S-adenosyl-L-methionine</keyword>
<evidence type="ECO:0000256" key="7">
    <source>
        <dbReference type="ARBA" id="ARBA00022679"/>
    </source>
</evidence>
<reference evidence="11 12" key="1">
    <citation type="submission" date="2020-08" db="EMBL/GenBank/DDBJ databases">
        <title>Functional genomics of gut bacteria from endangered species of beetles.</title>
        <authorList>
            <person name="Carlos-Shanley C."/>
        </authorList>
    </citation>
    <scope>NUCLEOTIDE SEQUENCE [LARGE SCALE GENOMIC DNA]</scope>
    <source>
        <strain evidence="11 12">S00239</strain>
    </source>
</reference>
<evidence type="ECO:0000256" key="5">
    <source>
        <dbReference type="ARBA" id="ARBA00022490"/>
    </source>
</evidence>
<evidence type="ECO:0000256" key="6">
    <source>
        <dbReference type="ARBA" id="ARBA00022603"/>
    </source>
</evidence>
<dbReference type="PANTHER" id="PTHR11579:SF0">
    <property type="entry name" value="PROTEIN-L-ISOASPARTATE(D-ASPARTATE) O-METHYLTRANSFERASE"/>
    <property type="match status" value="1"/>
</dbReference>
<keyword evidence="12" id="KW-1185">Reference proteome</keyword>
<evidence type="ECO:0000256" key="1">
    <source>
        <dbReference type="ARBA" id="ARBA00004496"/>
    </source>
</evidence>
<comment type="subcellular location">
    <subcellularLocation>
        <location evidence="1">Cytoplasm</location>
    </subcellularLocation>
</comment>
<dbReference type="AlphaFoldDB" id="A0A840L033"/>
<dbReference type="CDD" id="cd02440">
    <property type="entry name" value="AdoMet_MTases"/>
    <property type="match status" value="1"/>
</dbReference>
<gene>
    <name evidence="11" type="ORF">HNP55_000105</name>
</gene>
<sequence>MNKPSNRPQRFPLSLNKLGSPSAGNGFSASGAGASGLAGQGVAAGFSAAGASSSGVLSAGKSTVATREVLMPQRHLREAAADAARRMAPSGLGLDSIHVRHRMVQRLKQTGLQDERVLQALAEVPRHEFVDSALAIQAYEDTSLPIGHGQTISKPSVVGRMIAMLMGGAAAQQQGHLGRVLEIGTGCGYQAAVLSRLAKQVVSIERLKPLHDKALSNLQSLQLSQIRLIHGDGRLGHAGSAPYESIIAAAGGEDLPAAWLAQLAPGGRLVAPMVAPGGRGQILVLVDHLVEVGISRYVRSEYEAVHFVPLKSGVL</sequence>
<dbReference type="InterPro" id="IPR000682">
    <property type="entry name" value="PCMT"/>
</dbReference>
<evidence type="ECO:0000256" key="9">
    <source>
        <dbReference type="NCBIfam" id="TIGR00080"/>
    </source>
</evidence>
<dbReference type="GO" id="GO:0005737">
    <property type="term" value="C:cytoplasm"/>
    <property type="evidence" value="ECO:0007669"/>
    <property type="project" value="UniProtKB-SubCell"/>
</dbReference>
<dbReference type="GO" id="GO:0004719">
    <property type="term" value="F:protein-L-isoaspartate (D-aspartate) O-methyltransferase activity"/>
    <property type="evidence" value="ECO:0007669"/>
    <property type="project" value="UniProtKB-UniRule"/>
</dbReference>
<dbReference type="GO" id="GO:0030091">
    <property type="term" value="P:protein repair"/>
    <property type="evidence" value="ECO:0007669"/>
    <property type="project" value="UniProtKB-UniRule"/>
</dbReference>
<keyword evidence="5" id="KW-0963">Cytoplasm</keyword>
<dbReference type="EC" id="2.1.1.77" evidence="3 9"/>
<dbReference type="NCBIfam" id="NF001453">
    <property type="entry name" value="PRK00312.1"/>
    <property type="match status" value="1"/>
</dbReference>
<dbReference type="GO" id="GO:0032259">
    <property type="term" value="P:methylation"/>
    <property type="evidence" value="ECO:0007669"/>
    <property type="project" value="UniProtKB-KW"/>
</dbReference>
<organism evidence="11 12">
    <name type="scientific">Roseateles oligotrophus</name>
    <dbReference type="NCBI Taxonomy" id="1769250"/>
    <lineage>
        <taxon>Bacteria</taxon>
        <taxon>Pseudomonadati</taxon>
        <taxon>Pseudomonadota</taxon>
        <taxon>Betaproteobacteria</taxon>
        <taxon>Burkholderiales</taxon>
        <taxon>Sphaerotilaceae</taxon>
        <taxon>Roseateles</taxon>
    </lineage>
</organism>
<evidence type="ECO:0000256" key="2">
    <source>
        <dbReference type="ARBA" id="ARBA00005369"/>
    </source>
</evidence>
<evidence type="ECO:0000256" key="10">
    <source>
        <dbReference type="SAM" id="MobiDB-lite"/>
    </source>
</evidence>
<dbReference type="Gene3D" id="3.40.50.150">
    <property type="entry name" value="Vaccinia Virus protein VP39"/>
    <property type="match status" value="1"/>
</dbReference>
<evidence type="ECO:0000313" key="12">
    <source>
        <dbReference type="Proteomes" id="UP000562027"/>
    </source>
</evidence>
<evidence type="ECO:0000256" key="3">
    <source>
        <dbReference type="ARBA" id="ARBA00011890"/>
    </source>
</evidence>
<feature type="region of interest" description="Disordered" evidence="10">
    <location>
        <begin position="1"/>
        <end position="20"/>
    </location>
</feature>
<dbReference type="SUPFAM" id="SSF53335">
    <property type="entry name" value="S-adenosyl-L-methionine-dependent methyltransferases"/>
    <property type="match status" value="1"/>
</dbReference>
<dbReference type="PANTHER" id="PTHR11579">
    <property type="entry name" value="PROTEIN-L-ISOASPARTATE O-METHYLTRANSFERASE"/>
    <property type="match status" value="1"/>
</dbReference>
<dbReference type="Proteomes" id="UP000562027">
    <property type="component" value="Unassembled WGS sequence"/>
</dbReference>
<protein>
    <recommendedName>
        <fullName evidence="4 9">Protein-L-isoaspartate O-methyltransferase</fullName>
        <ecNumber evidence="3 9">2.1.1.77</ecNumber>
    </recommendedName>
</protein>
<evidence type="ECO:0000256" key="4">
    <source>
        <dbReference type="ARBA" id="ARBA00013346"/>
    </source>
</evidence>
<dbReference type="InterPro" id="IPR029063">
    <property type="entry name" value="SAM-dependent_MTases_sf"/>
</dbReference>
<dbReference type="Pfam" id="PF01135">
    <property type="entry name" value="PCMT"/>
    <property type="match status" value="1"/>
</dbReference>
<dbReference type="EMBL" id="JACHLP010000001">
    <property type="protein sequence ID" value="MBB4841610.1"/>
    <property type="molecule type" value="Genomic_DNA"/>
</dbReference>
<accession>A0A840L033</accession>
<keyword evidence="7 11" id="KW-0808">Transferase</keyword>
<evidence type="ECO:0000256" key="8">
    <source>
        <dbReference type="ARBA" id="ARBA00022691"/>
    </source>
</evidence>
<comment type="caution">
    <text evidence="11">The sequence shown here is derived from an EMBL/GenBank/DDBJ whole genome shotgun (WGS) entry which is preliminary data.</text>
</comment>